<dbReference type="AlphaFoldDB" id="A0A291H1T0"/>
<dbReference type="KEGG" id="bgg:CFK41_01910"/>
<evidence type="ECO:0000256" key="2">
    <source>
        <dbReference type="SAM" id="Phobius"/>
    </source>
</evidence>
<feature type="region of interest" description="Disordered" evidence="1">
    <location>
        <begin position="1"/>
        <end position="22"/>
    </location>
</feature>
<gene>
    <name evidence="3" type="ORF">CFK41_01910</name>
</gene>
<organism evidence="3 4">
    <name type="scientific">Brachybacterium ginsengisoli</name>
    <dbReference type="NCBI Taxonomy" id="1331682"/>
    <lineage>
        <taxon>Bacteria</taxon>
        <taxon>Bacillati</taxon>
        <taxon>Actinomycetota</taxon>
        <taxon>Actinomycetes</taxon>
        <taxon>Micrococcales</taxon>
        <taxon>Dermabacteraceae</taxon>
        <taxon>Brachybacterium</taxon>
    </lineage>
</organism>
<protein>
    <submittedName>
        <fullName evidence="3">Uncharacterized protein</fullName>
    </submittedName>
</protein>
<feature type="region of interest" description="Disordered" evidence="1">
    <location>
        <begin position="63"/>
        <end position="94"/>
    </location>
</feature>
<name>A0A291H1T0_9MICO</name>
<evidence type="ECO:0000313" key="4">
    <source>
        <dbReference type="Proteomes" id="UP000217889"/>
    </source>
</evidence>
<dbReference type="EMBL" id="CP023564">
    <property type="protein sequence ID" value="ATG56431.1"/>
    <property type="molecule type" value="Genomic_DNA"/>
</dbReference>
<dbReference type="Proteomes" id="UP000217889">
    <property type="component" value="Chromosome"/>
</dbReference>
<accession>A0A291H1T0</accession>
<sequence>MRVLPANSSSGSALPPGIDATTGPRRRGLLIPGIAFGCALLLLLGIGGGLTALWLTNRDRDSTPIARSDPFTAPPGTEPGVWEPLEQDQIPSGGPEELREVLTENPLLVTQLPAPTGCSLPATTGGMVPAEKLPTFLEAGADCLAVSWAPALSAEGISFEAPRVVVFETDSPPQGSSCAAERFTGTAPVVCHDDRTLYWPAQWDAGFSNASAEEAPSLYMWHLSYSYAVFVLAAGDLDDYYGSLLLALADSPEQAEEAQRRYTLQLSCIASAAAFQLPAGIRPADRVEDFVTSVDAQSAPLSAGDPSQDSRAAWVVAGQKSRGQLGQCTTWSAPADQVA</sequence>
<feature type="compositionally biased region" description="Polar residues" evidence="1">
    <location>
        <begin position="1"/>
        <end position="12"/>
    </location>
</feature>
<evidence type="ECO:0000256" key="1">
    <source>
        <dbReference type="SAM" id="MobiDB-lite"/>
    </source>
</evidence>
<dbReference type="OrthoDB" id="9774900at2"/>
<keyword evidence="2" id="KW-1133">Transmembrane helix</keyword>
<keyword evidence="2" id="KW-0472">Membrane</keyword>
<evidence type="ECO:0000313" key="3">
    <source>
        <dbReference type="EMBL" id="ATG56431.1"/>
    </source>
</evidence>
<proteinExistence type="predicted"/>
<feature type="transmembrane region" description="Helical" evidence="2">
    <location>
        <begin position="29"/>
        <end position="55"/>
    </location>
</feature>
<keyword evidence="4" id="KW-1185">Reference proteome</keyword>
<keyword evidence="2" id="KW-0812">Transmembrane</keyword>
<reference evidence="3 4" key="1">
    <citation type="journal article" date="2014" name="Int. J. Syst. Evol. Microbiol.">
        <title>Brachybacterium ginsengisoli sp. nov., isolated from soil of a ginseng field.</title>
        <authorList>
            <person name="Hoang V.A."/>
            <person name="Kim Y.J."/>
            <person name="Nguyen N.L."/>
            <person name="Yang D.C."/>
        </authorList>
    </citation>
    <scope>NUCLEOTIDE SEQUENCE [LARGE SCALE GENOMIC DNA]</scope>
    <source>
        <strain evidence="3 4">DCY80</strain>
    </source>
</reference>